<sequence length="551" mass="62097">MQEERRRWPMGTANTHTPCHRLLYSPEKLVKSKCPRSIEDAVSLEECLDQSTARKWLDGENMYEGEGCKDYAKAKKYLTVKCASNILTVCLKCQNGRFGRFNKRTAFPKTLNLSPHTSETRDRSDIYETKAVVVHVDVLNDSCFTYATSRISRETGIGLKGSARPADFQIQTNEPSKIAKVQAMKVEVGPGRTGRDGVLPHGIGSTSNFCYDHEPSIKKKPKENYQWEWAMLVRKPRQNYSSRQINWAKNPSRKPIAEYCETFWDFGGGFVPYLRELLSVLLKNLPGFFSKEGTKRTISTIKASYTSELGGAATSIDSDLNLHNSAATIECVQLSCHNRIAESREASVTVSGFMLASYLEIMKSELESVILGALRDPKQVVREAVSFACSEMLHKGGKWTYITKACKTDHIEIEARKVESETNLTINMRRRKQMLEAVISSVDCDSLVIDDKLNGCSHSTGNLYYSREHNRCLEALRSNNLSLMNQPCICLIELFPDLKRIVLLDDDVIVQHDVVPSWGLDFNGKITRHFMSVGPKRLVGHDDYGLGCYAN</sequence>
<dbReference type="InterPro" id="IPR038765">
    <property type="entry name" value="Papain-like_cys_pep_sf"/>
</dbReference>
<dbReference type="InterPro" id="IPR050164">
    <property type="entry name" value="Peptidase_C19"/>
</dbReference>
<dbReference type="Pfam" id="PF01501">
    <property type="entry name" value="Glyco_transf_8"/>
    <property type="match status" value="1"/>
</dbReference>
<evidence type="ECO:0000313" key="5">
    <source>
        <dbReference type="Proteomes" id="UP001367508"/>
    </source>
</evidence>
<gene>
    <name evidence="4" type="ORF">VNO77_14600</name>
</gene>
<keyword evidence="5" id="KW-1185">Reference proteome</keyword>
<dbReference type="AlphaFoldDB" id="A0AAN9LYA7"/>
<dbReference type="Proteomes" id="UP001367508">
    <property type="component" value="Unassembled WGS sequence"/>
</dbReference>
<reference evidence="4 5" key="1">
    <citation type="submission" date="2024-01" db="EMBL/GenBank/DDBJ databases">
        <title>The genomes of 5 underutilized Papilionoideae crops provide insights into root nodulation and disease resistanc.</title>
        <authorList>
            <person name="Jiang F."/>
        </authorList>
    </citation>
    <scope>NUCLEOTIDE SEQUENCE [LARGE SCALE GENOMIC DNA]</scope>
    <source>
        <strain evidence="4">LVBAO_FW01</strain>
        <tissue evidence="4">Leaves</tissue>
    </source>
</reference>
<dbReference type="PANTHER" id="PTHR24006">
    <property type="entry name" value="UBIQUITIN CARBOXYL-TERMINAL HYDROLASE"/>
    <property type="match status" value="1"/>
</dbReference>
<dbReference type="EMBL" id="JAYMYQ010000003">
    <property type="protein sequence ID" value="KAK7344685.1"/>
    <property type="molecule type" value="Genomic_DNA"/>
</dbReference>
<dbReference type="EC" id="2.4.1.-" evidence="3"/>
<organism evidence="4 5">
    <name type="scientific">Canavalia gladiata</name>
    <name type="common">Sword bean</name>
    <name type="synonym">Dolichos gladiatus</name>
    <dbReference type="NCBI Taxonomy" id="3824"/>
    <lineage>
        <taxon>Eukaryota</taxon>
        <taxon>Viridiplantae</taxon>
        <taxon>Streptophyta</taxon>
        <taxon>Embryophyta</taxon>
        <taxon>Tracheophyta</taxon>
        <taxon>Spermatophyta</taxon>
        <taxon>Magnoliopsida</taxon>
        <taxon>eudicotyledons</taxon>
        <taxon>Gunneridae</taxon>
        <taxon>Pentapetalae</taxon>
        <taxon>rosids</taxon>
        <taxon>fabids</taxon>
        <taxon>Fabales</taxon>
        <taxon>Fabaceae</taxon>
        <taxon>Papilionoideae</taxon>
        <taxon>50 kb inversion clade</taxon>
        <taxon>NPAAA clade</taxon>
        <taxon>indigoferoid/millettioid clade</taxon>
        <taxon>Phaseoleae</taxon>
        <taxon>Canavalia</taxon>
    </lineage>
</organism>
<evidence type="ECO:0000256" key="3">
    <source>
        <dbReference type="RuleBase" id="RU362027"/>
    </source>
</evidence>
<comment type="similarity">
    <text evidence="3">Belongs to the glycosyltransferase 8 family.</text>
</comment>
<accession>A0AAN9LYA7</accession>
<proteinExistence type="inferred from homology"/>
<dbReference type="GO" id="GO:0016579">
    <property type="term" value="P:protein deubiquitination"/>
    <property type="evidence" value="ECO:0007669"/>
    <property type="project" value="TreeGrafter"/>
</dbReference>
<dbReference type="InterPro" id="IPR029044">
    <property type="entry name" value="Nucleotide-diphossugar_trans"/>
</dbReference>
<dbReference type="SUPFAM" id="SSF54001">
    <property type="entry name" value="Cysteine proteinases"/>
    <property type="match status" value="1"/>
</dbReference>
<name>A0AAN9LYA7_CANGL</name>
<evidence type="ECO:0000313" key="4">
    <source>
        <dbReference type="EMBL" id="KAK7344685.1"/>
    </source>
</evidence>
<dbReference type="SUPFAM" id="SSF53448">
    <property type="entry name" value="Nucleotide-diphospho-sugar transferases"/>
    <property type="match status" value="1"/>
</dbReference>
<comment type="caution">
    <text evidence="4">The sequence shown here is derived from an EMBL/GenBank/DDBJ whole genome shotgun (WGS) entry which is preliminary data.</text>
</comment>
<dbReference type="InterPro" id="IPR002495">
    <property type="entry name" value="Glyco_trans_8"/>
</dbReference>
<keyword evidence="2" id="KW-0808">Transferase</keyword>
<protein>
    <recommendedName>
        <fullName evidence="3">Hexosyltransferase</fullName>
        <ecNumber evidence="3">2.4.1.-</ecNumber>
    </recommendedName>
</protein>
<evidence type="ECO:0000256" key="1">
    <source>
        <dbReference type="ARBA" id="ARBA00022676"/>
    </source>
</evidence>
<dbReference type="GO" id="GO:0005634">
    <property type="term" value="C:nucleus"/>
    <property type="evidence" value="ECO:0007669"/>
    <property type="project" value="TreeGrafter"/>
</dbReference>
<evidence type="ECO:0000256" key="2">
    <source>
        <dbReference type="ARBA" id="ARBA00022679"/>
    </source>
</evidence>
<dbReference type="GO" id="GO:0016757">
    <property type="term" value="F:glycosyltransferase activity"/>
    <property type="evidence" value="ECO:0007669"/>
    <property type="project" value="UniProtKB-KW"/>
</dbReference>
<dbReference type="GO" id="GO:0005829">
    <property type="term" value="C:cytosol"/>
    <property type="evidence" value="ECO:0007669"/>
    <property type="project" value="TreeGrafter"/>
</dbReference>
<keyword evidence="1" id="KW-0328">Glycosyltransferase</keyword>
<dbReference type="GO" id="GO:0004843">
    <property type="term" value="F:cysteine-type deubiquitinase activity"/>
    <property type="evidence" value="ECO:0007669"/>
    <property type="project" value="TreeGrafter"/>
</dbReference>
<dbReference type="PANTHER" id="PTHR24006:SF909">
    <property type="entry name" value="UBIQUITINYL HYDROLASE 1-RELATED"/>
    <property type="match status" value="1"/>
</dbReference>
<dbReference type="Gene3D" id="3.90.70.10">
    <property type="entry name" value="Cysteine proteinases"/>
    <property type="match status" value="1"/>
</dbReference>